<comment type="caution">
    <text evidence="2">The sequence shown here is derived from an EMBL/GenBank/DDBJ whole genome shotgun (WGS) entry which is preliminary data.</text>
</comment>
<organism evidence="2 3">
    <name type="scientific">Panaeolus cyanescens</name>
    <dbReference type="NCBI Taxonomy" id="181874"/>
    <lineage>
        <taxon>Eukaryota</taxon>
        <taxon>Fungi</taxon>
        <taxon>Dikarya</taxon>
        <taxon>Basidiomycota</taxon>
        <taxon>Agaricomycotina</taxon>
        <taxon>Agaricomycetes</taxon>
        <taxon>Agaricomycetidae</taxon>
        <taxon>Agaricales</taxon>
        <taxon>Agaricineae</taxon>
        <taxon>Galeropsidaceae</taxon>
        <taxon>Panaeolus</taxon>
    </lineage>
</organism>
<dbReference type="AlphaFoldDB" id="A0A409XC29"/>
<evidence type="ECO:0000313" key="2">
    <source>
        <dbReference type="EMBL" id="PPQ88358.1"/>
    </source>
</evidence>
<accession>A0A409XC29</accession>
<dbReference type="EMBL" id="NHTK01004060">
    <property type="protein sequence ID" value="PPQ88358.1"/>
    <property type="molecule type" value="Genomic_DNA"/>
</dbReference>
<feature type="coiled-coil region" evidence="1">
    <location>
        <begin position="7"/>
        <end position="41"/>
    </location>
</feature>
<evidence type="ECO:0000313" key="3">
    <source>
        <dbReference type="Proteomes" id="UP000284842"/>
    </source>
</evidence>
<name>A0A409XC29_9AGAR</name>
<sequence length="72" mass="8449">MYQQNDIENLLKTIANMEERIKALENEIKTMKMNNEKKEVLKLGKLAKDAKTNNPFVLARKHKKTEIIYVSD</sequence>
<evidence type="ECO:0000256" key="1">
    <source>
        <dbReference type="SAM" id="Coils"/>
    </source>
</evidence>
<proteinExistence type="predicted"/>
<protein>
    <submittedName>
        <fullName evidence="2">Uncharacterized protein</fullName>
    </submittedName>
</protein>
<dbReference type="InParanoid" id="A0A409XC29"/>
<keyword evidence="3" id="KW-1185">Reference proteome</keyword>
<keyword evidence="1" id="KW-0175">Coiled coil</keyword>
<gene>
    <name evidence="2" type="ORF">CVT24_008495</name>
</gene>
<dbReference type="Proteomes" id="UP000284842">
    <property type="component" value="Unassembled WGS sequence"/>
</dbReference>
<reference evidence="2 3" key="1">
    <citation type="journal article" date="2018" name="Evol. Lett.">
        <title>Horizontal gene cluster transfer increased hallucinogenic mushroom diversity.</title>
        <authorList>
            <person name="Reynolds H.T."/>
            <person name="Vijayakumar V."/>
            <person name="Gluck-Thaler E."/>
            <person name="Korotkin H.B."/>
            <person name="Matheny P.B."/>
            <person name="Slot J.C."/>
        </authorList>
    </citation>
    <scope>NUCLEOTIDE SEQUENCE [LARGE SCALE GENOMIC DNA]</scope>
    <source>
        <strain evidence="2 3">2629</strain>
    </source>
</reference>